<dbReference type="AlphaFoldDB" id="A0A1P8WQL1"/>
<feature type="region of interest" description="Disordered" evidence="1">
    <location>
        <begin position="1"/>
        <end position="20"/>
    </location>
</feature>
<reference evidence="2 3" key="1">
    <citation type="journal article" date="2016" name="Front. Microbiol.">
        <title>Fuerstia marisgermanicae gen. nov., sp. nov., an Unusual Member of the Phylum Planctomycetes from the German Wadden Sea.</title>
        <authorList>
            <person name="Kohn T."/>
            <person name="Heuer A."/>
            <person name="Jogler M."/>
            <person name="Vollmers J."/>
            <person name="Boedeker C."/>
            <person name="Bunk B."/>
            <person name="Rast P."/>
            <person name="Borchert D."/>
            <person name="Glockner I."/>
            <person name="Freese H.M."/>
            <person name="Klenk H.P."/>
            <person name="Overmann J."/>
            <person name="Kaster A.K."/>
            <person name="Rohde M."/>
            <person name="Wiegand S."/>
            <person name="Jogler C."/>
        </authorList>
    </citation>
    <scope>NUCLEOTIDE SEQUENCE [LARGE SCALE GENOMIC DNA]</scope>
    <source>
        <strain evidence="2 3">NH11</strain>
    </source>
</reference>
<evidence type="ECO:0000256" key="1">
    <source>
        <dbReference type="SAM" id="MobiDB-lite"/>
    </source>
</evidence>
<gene>
    <name evidence="2" type="ORF">Fuma_06011</name>
</gene>
<organism evidence="2 3">
    <name type="scientific">Fuerstiella marisgermanici</name>
    <dbReference type="NCBI Taxonomy" id="1891926"/>
    <lineage>
        <taxon>Bacteria</taxon>
        <taxon>Pseudomonadati</taxon>
        <taxon>Planctomycetota</taxon>
        <taxon>Planctomycetia</taxon>
        <taxon>Planctomycetales</taxon>
        <taxon>Planctomycetaceae</taxon>
        <taxon>Fuerstiella</taxon>
    </lineage>
</organism>
<sequence length="71" mass="7892">MEPNHQRHNPRRLGGDGPAADWRGVRVTVWKLKRRRAVRTGGRLAWWADDVAKTEAPVVGTHRQAVGVACG</sequence>
<dbReference type="STRING" id="1891926.Fuma_06011"/>
<dbReference type="Proteomes" id="UP000187735">
    <property type="component" value="Chromosome"/>
</dbReference>
<accession>A0A1P8WQL1</accession>
<name>A0A1P8WQL1_9PLAN</name>
<feature type="compositionally biased region" description="Basic residues" evidence="1">
    <location>
        <begin position="1"/>
        <end position="11"/>
    </location>
</feature>
<dbReference type="EMBL" id="CP017641">
    <property type="protein sequence ID" value="APZ96343.1"/>
    <property type="molecule type" value="Genomic_DNA"/>
</dbReference>
<protein>
    <submittedName>
        <fullName evidence="2">Uncharacterized protein</fullName>
    </submittedName>
</protein>
<evidence type="ECO:0000313" key="3">
    <source>
        <dbReference type="Proteomes" id="UP000187735"/>
    </source>
</evidence>
<dbReference type="KEGG" id="fmr:Fuma_06011"/>
<evidence type="ECO:0000313" key="2">
    <source>
        <dbReference type="EMBL" id="APZ96343.1"/>
    </source>
</evidence>
<proteinExistence type="predicted"/>
<keyword evidence="3" id="KW-1185">Reference proteome</keyword>